<evidence type="ECO:0000313" key="1">
    <source>
        <dbReference type="EMBL" id="QYX34378.1"/>
    </source>
</evidence>
<accession>A0ABX8X6W4</accession>
<evidence type="ECO:0000313" key="2">
    <source>
        <dbReference type="Proteomes" id="UP000826540"/>
    </source>
</evidence>
<sequence length="68" mass="7341">MILSESGGYRAKSKISNLADILYVDTGASTPNLRLHLGCVEPLGGEVMEIKLSGATEHTIRLQIQETN</sequence>
<keyword evidence="2" id="KW-1185">Reference proteome</keyword>
<dbReference type="Proteomes" id="UP000826540">
    <property type="component" value="Chromosome"/>
</dbReference>
<name>A0ABX8X6W4_9CYAN</name>
<dbReference type="RefSeq" id="WP_220612026.1">
    <property type="nucleotide sequence ID" value="NZ_CP080598.1"/>
</dbReference>
<reference evidence="1 2" key="1">
    <citation type="journal article" date="2022" name="J. Am. Chem. Soc.">
        <title>Biosynthesis of Guanitoxin Enables Global Environmental Detection in Freshwater Cyanobacteria.</title>
        <authorList>
            <person name="Lima S.T."/>
            <person name="Fallon T.R."/>
            <person name="Cordoza J.L."/>
            <person name="Chekan J.R."/>
            <person name="Delbaje E."/>
            <person name="Hopiavuori A.R."/>
            <person name="Alvarenga D.O."/>
            <person name="Wood S.M."/>
            <person name="Luhavaya H."/>
            <person name="Baumgartner J.T."/>
            <person name="Dorr F.A."/>
            <person name="Etchegaray A."/>
            <person name="Pinto E."/>
            <person name="McKinnie S.M.K."/>
            <person name="Fiore M.F."/>
            <person name="Moore B.S."/>
        </authorList>
    </citation>
    <scope>NUCLEOTIDE SEQUENCE [LARGE SCALE GENOMIC DNA]</scope>
    <source>
        <strain evidence="1 2">ITEP-024</strain>
    </source>
</reference>
<protein>
    <submittedName>
        <fullName evidence="1">Uncharacterized protein</fullName>
    </submittedName>
</protein>
<proteinExistence type="predicted"/>
<dbReference type="EMBL" id="CP080598">
    <property type="protein sequence ID" value="QYX34378.1"/>
    <property type="molecule type" value="Genomic_DNA"/>
</dbReference>
<organism evidence="1 2">
    <name type="scientific">Sphaerospermopsis torques-reginae ITEP-024</name>
    <dbReference type="NCBI Taxonomy" id="984208"/>
    <lineage>
        <taxon>Bacteria</taxon>
        <taxon>Bacillati</taxon>
        <taxon>Cyanobacteriota</taxon>
        <taxon>Cyanophyceae</taxon>
        <taxon>Nostocales</taxon>
        <taxon>Aphanizomenonaceae</taxon>
        <taxon>Sphaerospermopsis</taxon>
        <taxon>Sphaerospermopsis torques-reginae</taxon>
    </lineage>
</organism>
<gene>
    <name evidence="1" type="ORF">K2F26_20035</name>
</gene>